<feature type="domain" description="PDZ" evidence="4">
    <location>
        <begin position="41"/>
        <end position="88"/>
    </location>
</feature>
<keyword evidence="2" id="KW-0963">Cytoplasm</keyword>
<name>A0AAD9ISB1_RIDPI</name>
<dbReference type="SUPFAM" id="SSF50156">
    <property type="entry name" value="PDZ domain-like"/>
    <property type="match status" value="3"/>
</dbReference>
<dbReference type="SMART" id="SM00228">
    <property type="entry name" value="PDZ"/>
    <property type="match status" value="3"/>
</dbReference>
<proteinExistence type="predicted"/>
<dbReference type="InterPro" id="IPR036034">
    <property type="entry name" value="PDZ_sf"/>
</dbReference>
<feature type="domain" description="PDZ" evidence="4">
    <location>
        <begin position="102"/>
        <end position="190"/>
    </location>
</feature>
<dbReference type="PROSITE" id="PS50106">
    <property type="entry name" value="PDZ"/>
    <property type="match status" value="3"/>
</dbReference>
<evidence type="ECO:0000313" key="5">
    <source>
        <dbReference type="EMBL" id="KAK2139759.1"/>
    </source>
</evidence>
<dbReference type="GO" id="GO:0098887">
    <property type="term" value="P:neurotransmitter receptor transport, endosome to postsynaptic membrane"/>
    <property type="evidence" value="ECO:0007669"/>
    <property type="project" value="TreeGrafter"/>
</dbReference>
<evidence type="ECO:0000313" key="6">
    <source>
        <dbReference type="Proteomes" id="UP001209878"/>
    </source>
</evidence>
<evidence type="ECO:0000256" key="3">
    <source>
        <dbReference type="ARBA" id="ARBA00022737"/>
    </source>
</evidence>
<feature type="domain" description="PDZ" evidence="4">
    <location>
        <begin position="204"/>
        <end position="262"/>
    </location>
</feature>
<dbReference type="EMBL" id="JAODUO010006202">
    <property type="protein sequence ID" value="KAK2139759.1"/>
    <property type="molecule type" value="Genomic_DNA"/>
</dbReference>
<accession>A0AAD9ISB1</accession>
<dbReference type="PANTHER" id="PTHR46227:SF2">
    <property type="entry name" value="FI03335P"/>
    <property type="match status" value="1"/>
</dbReference>
<dbReference type="Gene3D" id="2.30.42.10">
    <property type="match status" value="3"/>
</dbReference>
<evidence type="ECO:0000256" key="1">
    <source>
        <dbReference type="ARBA" id="ARBA00004496"/>
    </source>
</evidence>
<keyword evidence="6" id="KW-1185">Reference proteome</keyword>
<dbReference type="Proteomes" id="UP001209878">
    <property type="component" value="Unassembled WGS sequence"/>
</dbReference>
<reference evidence="5" key="1">
    <citation type="journal article" date="2023" name="Mol. Biol. Evol.">
        <title>Third-Generation Sequencing Reveals the Adaptive Role of the Epigenome in Three Deep-Sea Polychaetes.</title>
        <authorList>
            <person name="Perez M."/>
            <person name="Aroh O."/>
            <person name="Sun Y."/>
            <person name="Lan Y."/>
            <person name="Juniper S.K."/>
            <person name="Young C.R."/>
            <person name="Angers B."/>
            <person name="Qian P.Y."/>
        </authorList>
    </citation>
    <scope>NUCLEOTIDE SEQUENCE</scope>
    <source>
        <strain evidence="5">R07B-5</strain>
    </source>
</reference>
<evidence type="ECO:0000259" key="4">
    <source>
        <dbReference type="PROSITE" id="PS50106"/>
    </source>
</evidence>
<comment type="caution">
    <text evidence="5">The sequence shown here is derived from an EMBL/GenBank/DDBJ whole genome shotgun (WGS) entry which is preliminary data.</text>
</comment>
<dbReference type="GO" id="GO:0005737">
    <property type="term" value="C:cytoplasm"/>
    <property type="evidence" value="ECO:0007669"/>
    <property type="project" value="UniProtKB-SubCell"/>
</dbReference>
<dbReference type="AlphaFoldDB" id="A0AAD9ISB1"/>
<protein>
    <recommendedName>
        <fullName evidence="4">PDZ domain-containing protein</fullName>
    </recommendedName>
</protein>
<dbReference type="InterPro" id="IPR001478">
    <property type="entry name" value="PDZ"/>
</dbReference>
<dbReference type="CDD" id="cd06684">
    <property type="entry name" value="PDZ3_GRIP1-2-like"/>
    <property type="match status" value="1"/>
</dbReference>
<dbReference type="PANTHER" id="PTHR46227">
    <property type="entry name" value="GLUTAMATE RECEPTOR-INTERACTING PROTEIN GRIP"/>
    <property type="match status" value="1"/>
</dbReference>
<dbReference type="InterPro" id="IPR043545">
    <property type="entry name" value="GRIP1/2"/>
</dbReference>
<organism evidence="5 6">
    <name type="scientific">Ridgeia piscesae</name>
    <name type="common">Tubeworm</name>
    <dbReference type="NCBI Taxonomy" id="27915"/>
    <lineage>
        <taxon>Eukaryota</taxon>
        <taxon>Metazoa</taxon>
        <taxon>Spiralia</taxon>
        <taxon>Lophotrochozoa</taxon>
        <taxon>Annelida</taxon>
        <taxon>Polychaeta</taxon>
        <taxon>Sedentaria</taxon>
        <taxon>Canalipalpata</taxon>
        <taxon>Sabellida</taxon>
        <taxon>Siboglinidae</taxon>
        <taxon>Ridgeia</taxon>
    </lineage>
</organism>
<comment type="subcellular location">
    <subcellularLocation>
        <location evidence="1">Cytoplasm</location>
    </subcellularLocation>
</comment>
<dbReference type="CDD" id="cd06681">
    <property type="entry name" value="PDZ2_GRIP1-2-like"/>
    <property type="match status" value="1"/>
</dbReference>
<evidence type="ECO:0000256" key="2">
    <source>
        <dbReference type="ARBA" id="ARBA00022490"/>
    </source>
</evidence>
<sequence length="331" mass="36275">MPLQVKWGEWEREREQRSILNDTHCWCGLASNRRRTYVYFSHRSDALEVGDYIVSVNGIRTALLRHEEIVNLLKNAGGSVILEVEYELPDPPQESASVLHKRIEVQVEKEGQTYGFTLRGGLSTDSAKCRPLTVTQIRPGSSADRESTLKVGDRILMINGVNASQKTLSDAQALLARPQSSVHLVVEYDVSVMEAVQNATGPLLVEIDKTPGSSLGISLTTTSYKASIADRCGALHVGDHVLAIDETNLEHISVAEATQLLRCGTPEHIKLEILPMRPTSQSKVSELSPRLGEHSRRATSCIGLAENDVVKITKKGGSVSSVRCTSSSYNF</sequence>
<gene>
    <name evidence="5" type="ORF">NP493_6218g00000</name>
</gene>
<dbReference type="Pfam" id="PF00595">
    <property type="entry name" value="PDZ"/>
    <property type="match status" value="3"/>
</dbReference>
<keyword evidence="3" id="KW-0677">Repeat</keyword>